<comment type="caution">
    <text evidence="14">The sequence shown here is derived from an EMBL/GenBank/DDBJ whole genome shotgun (WGS) entry which is preliminary data.</text>
</comment>
<keyword evidence="5 8" id="KW-1133">Transmembrane helix</keyword>
<feature type="domain" description="Mechanosensitive ion channel MscS" evidence="10">
    <location>
        <begin position="626"/>
        <end position="691"/>
    </location>
</feature>
<dbReference type="Pfam" id="PF21088">
    <property type="entry name" value="MS_channel_1st"/>
    <property type="match status" value="1"/>
</dbReference>
<feature type="transmembrane region" description="Helical" evidence="8">
    <location>
        <begin position="358"/>
        <end position="376"/>
    </location>
</feature>
<dbReference type="InterPro" id="IPR049278">
    <property type="entry name" value="MS_channel_C"/>
</dbReference>
<dbReference type="SUPFAM" id="SSF50182">
    <property type="entry name" value="Sm-like ribonucleoproteins"/>
    <property type="match status" value="1"/>
</dbReference>
<dbReference type="Gene3D" id="2.30.30.60">
    <property type="match status" value="1"/>
</dbReference>
<evidence type="ECO:0000256" key="9">
    <source>
        <dbReference type="SAM" id="SignalP"/>
    </source>
</evidence>
<feature type="transmembrane region" description="Helical" evidence="8">
    <location>
        <begin position="531"/>
        <end position="556"/>
    </location>
</feature>
<feature type="signal peptide" evidence="9">
    <location>
        <begin position="1"/>
        <end position="22"/>
    </location>
</feature>
<evidence type="ECO:0000256" key="2">
    <source>
        <dbReference type="ARBA" id="ARBA00008017"/>
    </source>
</evidence>
<feature type="transmembrane region" description="Helical" evidence="8">
    <location>
        <begin position="249"/>
        <end position="271"/>
    </location>
</feature>
<feature type="domain" description="Mechanosensitive ion channel MscS C-terminal" evidence="11">
    <location>
        <begin position="698"/>
        <end position="784"/>
    </location>
</feature>
<dbReference type="InterPro" id="IPR011014">
    <property type="entry name" value="MscS_channel_TM-2"/>
</dbReference>
<dbReference type="EMBL" id="JACOMF010000044">
    <property type="protein sequence ID" value="MBC4018149.1"/>
    <property type="molecule type" value="Genomic_DNA"/>
</dbReference>
<dbReference type="Pfam" id="PF25392">
    <property type="entry name" value="MS_channel_TM1"/>
    <property type="match status" value="1"/>
</dbReference>
<feature type="transmembrane region" description="Helical" evidence="8">
    <location>
        <begin position="332"/>
        <end position="352"/>
    </location>
</feature>
<dbReference type="Gene3D" id="1.10.287.1260">
    <property type="match status" value="1"/>
</dbReference>
<feature type="transmembrane region" description="Helical" evidence="8">
    <location>
        <begin position="200"/>
        <end position="219"/>
    </location>
</feature>
<dbReference type="Proteomes" id="UP000600101">
    <property type="component" value="Unassembled WGS sequence"/>
</dbReference>
<evidence type="ECO:0000256" key="1">
    <source>
        <dbReference type="ARBA" id="ARBA00004651"/>
    </source>
</evidence>
<dbReference type="PANTHER" id="PTHR30460:SF0">
    <property type="entry name" value="MODERATE CONDUCTANCE MECHANOSENSITIVE CHANNEL YBIO"/>
    <property type="match status" value="1"/>
</dbReference>
<dbReference type="Gene3D" id="3.30.70.100">
    <property type="match status" value="1"/>
</dbReference>
<dbReference type="InterPro" id="IPR057485">
    <property type="entry name" value="YbiO-like_TM1"/>
</dbReference>
<dbReference type="SUPFAM" id="SSF82861">
    <property type="entry name" value="Mechanosensitive channel protein MscS (YggB), transmembrane region"/>
    <property type="match status" value="1"/>
</dbReference>
<evidence type="ECO:0000256" key="8">
    <source>
        <dbReference type="SAM" id="Phobius"/>
    </source>
</evidence>
<evidence type="ECO:0000313" key="15">
    <source>
        <dbReference type="Proteomes" id="UP000600101"/>
    </source>
</evidence>
<evidence type="ECO:0000259" key="10">
    <source>
        <dbReference type="Pfam" id="PF00924"/>
    </source>
</evidence>
<feature type="transmembrane region" description="Helical" evidence="8">
    <location>
        <begin position="414"/>
        <end position="432"/>
    </location>
</feature>
<feature type="transmembrane region" description="Helical" evidence="8">
    <location>
        <begin position="438"/>
        <end position="458"/>
    </location>
</feature>
<dbReference type="SUPFAM" id="SSF82689">
    <property type="entry name" value="Mechanosensitive channel protein MscS (YggB), C-terminal domain"/>
    <property type="match status" value="1"/>
</dbReference>
<keyword evidence="9" id="KW-0732">Signal</keyword>
<feature type="transmembrane region" description="Helical" evidence="8">
    <location>
        <begin position="577"/>
        <end position="596"/>
    </location>
</feature>
<feature type="domain" description="Mechanosensitive ion channel transmembrane helices 2/3" evidence="12">
    <location>
        <begin position="588"/>
        <end position="625"/>
    </location>
</feature>
<feature type="domain" description="Moderate conductance mechanosensitive channel YbiO-like transmembrane helix 1" evidence="13">
    <location>
        <begin position="445"/>
        <end position="521"/>
    </location>
</feature>
<dbReference type="InterPro" id="IPR006685">
    <property type="entry name" value="MscS_channel_2nd"/>
</dbReference>
<sequence length="803" mass="85269">MNLFRTLLALLLLAGTIPLREAAAQPARPVSGLNAEDINRITSLLQDEARRAEFLRTLEALSAASRAQAGTVGEGTAPSAPRPAPPPAGAAEGTEATPPAAAPATTPPATAPPATAPAAAPPAAASGAPPAAAPPAAEPDALIAPNTLGAQLLSGLSGRLSALSDSMLTAARSMADLPAVMTALSNLTRDPVARTRLVDAAWKLLLLIGLGLLAEAVIARAVRAPRRRLDALAPAPDAKWRRLRQLPLVVGRLLLDLLPIAGFGLAVYGLFGLVHPLPTTQLVGLLLAHTYMAARAAFVVARLLFAPGTERLRLLPCTDQTATACVHWLQRLLLVGVGGFALAEAGLLFGLPWAAYDAILNLALLLMSLMLVRIVLQQRETVAEVLRAAPLEPGEEPSGSRLALRGLRNQLADIWHVLAILWLAASWVVWALALENGFQRLLTGTLLTLVIIGVAKGLDEGIDRLIDKVLNPSSEMAKRWPGVPARVAGYAPVLRAVISTLLGAAALVLMLETWGLNSLEWFAIGTLGHRLVTTLFSIGCTLVLGLVVWEAANSAIQRRLVRVGRDSQAARSARVRTLLPMLRTVIGVFILVFVVLNALSQLGINVAPLLAGAGVVGLAIGFGSQTLVRDVITGVFLLLEDAVAVGDVVNVGGKGGVVEHLSIRSIKLRDGDGAIHIVPFSAVTTVTNSTRDFAFAMLDILVAYETDTDQAGAAIKEIVSEMRGETRWQTAIRDDFDLWGVDSLGQTGVQIRGRVRTEPTQRWPVQREMMRRIKQRFEAMGIEIAHQPLLPLMRRQDQQRAAE</sequence>
<evidence type="ECO:0000256" key="4">
    <source>
        <dbReference type="ARBA" id="ARBA00022692"/>
    </source>
</evidence>
<keyword evidence="3" id="KW-1003">Cell membrane</keyword>
<evidence type="ECO:0000256" key="6">
    <source>
        <dbReference type="ARBA" id="ARBA00023136"/>
    </source>
</evidence>
<organism evidence="14 15">
    <name type="scientific">Siccirubricoccus deserti</name>
    <dbReference type="NCBI Taxonomy" id="2013562"/>
    <lineage>
        <taxon>Bacteria</taxon>
        <taxon>Pseudomonadati</taxon>
        <taxon>Pseudomonadota</taxon>
        <taxon>Alphaproteobacteria</taxon>
        <taxon>Acetobacterales</taxon>
        <taxon>Roseomonadaceae</taxon>
        <taxon>Siccirubricoccus</taxon>
    </lineage>
</organism>
<dbReference type="Pfam" id="PF00924">
    <property type="entry name" value="MS_channel_2nd"/>
    <property type="match status" value="1"/>
</dbReference>
<dbReference type="RefSeq" id="WP_186772902.1">
    <property type="nucleotide sequence ID" value="NZ_JACOMF010000044.1"/>
</dbReference>
<feature type="transmembrane region" description="Helical" evidence="8">
    <location>
        <begin position="487"/>
        <end position="511"/>
    </location>
</feature>
<dbReference type="PANTHER" id="PTHR30460">
    <property type="entry name" value="MODERATE CONDUCTANCE MECHANOSENSITIVE CHANNEL YBIO"/>
    <property type="match status" value="1"/>
</dbReference>
<reference evidence="14" key="1">
    <citation type="submission" date="2020-08" db="EMBL/GenBank/DDBJ databases">
        <authorList>
            <person name="Hu Y."/>
            <person name="Nguyen S.V."/>
            <person name="Li F."/>
            <person name="Fanning S."/>
        </authorList>
    </citation>
    <scope>NUCLEOTIDE SEQUENCE</scope>
    <source>
        <strain evidence="14">SYSU D8009</strain>
    </source>
</reference>
<protein>
    <submittedName>
        <fullName evidence="14">Mechanosensitive ion channel</fullName>
    </submittedName>
</protein>
<keyword evidence="15" id="KW-1185">Reference proteome</keyword>
<feature type="transmembrane region" description="Helical" evidence="8">
    <location>
        <begin position="283"/>
        <end position="305"/>
    </location>
</feature>
<gene>
    <name evidence="14" type="ORF">H7965_22915</name>
</gene>
<dbReference type="InterPro" id="IPR010920">
    <property type="entry name" value="LSM_dom_sf"/>
</dbReference>
<dbReference type="InterPro" id="IPR049142">
    <property type="entry name" value="MS_channel_1st"/>
</dbReference>
<dbReference type="InterPro" id="IPR011066">
    <property type="entry name" value="MscS_channel_C_sf"/>
</dbReference>
<feature type="compositionally biased region" description="Low complexity" evidence="7">
    <location>
        <begin position="116"/>
        <end position="130"/>
    </location>
</feature>
<evidence type="ECO:0000256" key="5">
    <source>
        <dbReference type="ARBA" id="ARBA00022989"/>
    </source>
</evidence>
<evidence type="ECO:0000256" key="7">
    <source>
        <dbReference type="SAM" id="MobiDB-lite"/>
    </source>
</evidence>
<keyword evidence="4 8" id="KW-0812">Transmembrane</keyword>
<feature type="region of interest" description="Disordered" evidence="7">
    <location>
        <begin position="66"/>
        <end position="139"/>
    </location>
</feature>
<name>A0A9X0R1X1_9PROT</name>
<dbReference type="InterPro" id="IPR045276">
    <property type="entry name" value="YbiO_bact"/>
</dbReference>
<comment type="subcellular location">
    <subcellularLocation>
        <location evidence="1">Cell membrane</location>
        <topology evidence="1">Multi-pass membrane protein</topology>
    </subcellularLocation>
</comment>
<feature type="transmembrane region" description="Helical" evidence="8">
    <location>
        <begin position="602"/>
        <end position="622"/>
    </location>
</feature>
<feature type="compositionally biased region" description="Pro residues" evidence="7">
    <location>
        <begin position="105"/>
        <end position="115"/>
    </location>
</feature>
<dbReference type="AlphaFoldDB" id="A0A9X0R1X1"/>
<keyword evidence="6 8" id="KW-0472">Membrane</keyword>
<dbReference type="Pfam" id="PF21082">
    <property type="entry name" value="MS_channel_3rd"/>
    <property type="match status" value="1"/>
</dbReference>
<evidence type="ECO:0000313" key="14">
    <source>
        <dbReference type="EMBL" id="MBC4018149.1"/>
    </source>
</evidence>
<evidence type="ECO:0000259" key="11">
    <source>
        <dbReference type="Pfam" id="PF21082"/>
    </source>
</evidence>
<evidence type="ECO:0000259" key="12">
    <source>
        <dbReference type="Pfam" id="PF21088"/>
    </source>
</evidence>
<comment type="similarity">
    <text evidence="2">Belongs to the MscS (TC 1.A.23) family.</text>
</comment>
<feature type="chain" id="PRO_5040775022" evidence="9">
    <location>
        <begin position="23"/>
        <end position="803"/>
    </location>
</feature>
<proteinExistence type="inferred from homology"/>
<dbReference type="InterPro" id="IPR023408">
    <property type="entry name" value="MscS_beta-dom_sf"/>
</dbReference>
<evidence type="ECO:0000256" key="3">
    <source>
        <dbReference type="ARBA" id="ARBA00022475"/>
    </source>
</evidence>
<evidence type="ECO:0000259" key="13">
    <source>
        <dbReference type="Pfam" id="PF25392"/>
    </source>
</evidence>
<feature type="compositionally biased region" description="Low complexity" evidence="7">
    <location>
        <begin position="89"/>
        <end position="104"/>
    </location>
</feature>
<dbReference type="GO" id="GO:0008381">
    <property type="term" value="F:mechanosensitive monoatomic ion channel activity"/>
    <property type="evidence" value="ECO:0007669"/>
    <property type="project" value="InterPro"/>
</dbReference>
<accession>A0A9X0R1X1</accession>
<dbReference type="GO" id="GO:0005886">
    <property type="term" value="C:plasma membrane"/>
    <property type="evidence" value="ECO:0007669"/>
    <property type="project" value="UniProtKB-SubCell"/>
</dbReference>